<keyword evidence="1" id="KW-0472">Membrane</keyword>
<feature type="transmembrane region" description="Helical" evidence="1">
    <location>
        <begin position="12"/>
        <end position="36"/>
    </location>
</feature>
<dbReference type="RefSeq" id="WP_367779611.1">
    <property type="nucleotide sequence ID" value="NZ_JBFMIA010000007.1"/>
</dbReference>
<gene>
    <name evidence="2" type="ORF">AB1471_09975</name>
</gene>
<dbReference type="EMBL" id="JBFMIA010000007">
    <property type="protein sequence ID" value="MEW9502123.1"/>
    <property type="molecule type" value="Genomic_DNA"/>
</dbReference>
<accession>A0ABV3Q4T1</accession>
<keyword evidence="3" id="KW-1185">Reference proteome</keyword>
<protein>
    <submittedName>
        <fullName evidence="2">Uncharacterized protein</fullName>
    </submittedName>
</protein>
<comment type="caution">
    <text evidence="2">The sequence shown here is derived from an EMBL/GenBank/DDBJ whole genome shotgun (WGS) entry which is preliminary data.</text>
</comment>
<dbReference type="Proteomes" id="UP001556040">
    <property type="component" value="Unassembled WGS sequence"/>
</dbReference>
<evidence type="ECO:0000313" key="3">
    <source>
        <dbReference type="Proteomes" id="UP001556040"/>
    </source>
</evidence>
<evidence type="ECO:0000256" key="1">
    <source>
        <dbReference type="SAM" id="Phobius"/>
    </source>
</evidence>
<keyword evidence="1" id="KW-1133">Transmembrane helix</keyword>
<organism evidence="2 3">
    <name type="scientific">Jeotgalibacillus marinus</name>
    <dbReference type="NCBI Taxonomy" id="86667"/>
    <lineage>
        <taxon>Bacteria</taxon>
        <taxon>Bacillati</taxon>
        <taxon>Bacillota</taxon>
        <taxon>Bacilli</taxon>
        <taxon>Bacillales</taxon>
        <taxon>Caryophanaceae</taxon>
        <taxon>Jeotgalibacillus</taxon>
    </lineage>
</organism>
<sequence length="83" mass="8987">MEKFIDRATWFGLSAIGSVFLGISVLFSILGIYVLGVEMMALFKWVLIIFLLGTGIISGLISLGALGFGLKMRFSSHKASAQE</sequence>
<name>A0ABV3Q4T1_9BACL</name>
<reference evidence="2 3" key="1">
    <citation type="journal article" date="1979" name="Int. J. Syst. Evol. Microbiol.">
        <title>Bacillus globisporus subsp. marinus subsp. nov.</title>
        <authorList>
            <person name="Liu H."/>
        </authorList>
    </citation>
    <scope>NUCLEOTIDE SEQUENCE [LARGE SCALE GENOMIC DNA]</scope>
    <source>
        <strain evidence="2 3">DSM 1297</strain>
    </source>
</reference>
<keyword evidence="1" id="KW-0812">Transmembrane</keyword>
<proteinExistence type="predicted"/>
<evidence type="ECO:0000313" key="2">
    <source>
        <dbReference type="EMBL" id="MEW9502123.1"/>
    </source>
</evidence>
<feature type="transmembrane region" description="Helical" evidence="1">
    <location>
        <begin position="42"/>
        <end position="68"/>
    </location>
</feature>